<dbReference type="PANTHER" id="PTHR33747:SF1">
    <property type="entry name" value="ADENYLATE CYCLASE-ASSOCIATED CAP C-TERMINAL DOMAIN-CONTAINING PROTEIN"/>
    <property type="match status" value="1"/>
</dbReference>
<dbReference type="PANTHER" id="PTHR33747">
    <property type="entry name" value="UPF0225 PROTEIN SCO1677"/>
    <property type="match status" value="1"/>
</dbReference>
<dbReference type="SUPFAM" id="SSF103642">
    <property type="entry name" value="Sec-C motif"/>
    <property type="match status" value="1"/>
</dbReference>
<dbReference type="Gene3D" id="3.10.450.50">
    <property type="match status" value="1"/>
</dbReference>
<dbReference type="Proteomes" id="UP000019681">
    <property type="component" value="Unassembled WGS sequence"/>
</dbReference>
<evidence type="ECO:0008006" key="3">
    <source>
        <dbReference type="Google" id="ProtNLM"/>
    </source>
</evidence>
<sequence>MSLYDKWLDLVNIERDQEEYDEFWEGYFVAEEKVYQKILGDKLEVVSGKVSELAEGFKMDLVTFAGFLSGINTSLKQEIDLDSITEESEIKLEIDFEKLYFNMLDAQADWLYTLKEWDDILTVEKRKEIKKQYNATKTIVKEDKTGRNEPCPCGSGKKYKKCCGK</sequence>
<dbReference type="InterPro" id="IPR004027">
    <property type="entry name" value="SEC_C_motif"/>
</dbReference>
<dbReference type="STRING" id="1403537.Q428_09045"/>
<evidence type="ECO:0000313" key="2">
    <source>
        <dbReference type="Proteomes" id="UP000019681"/>
    </source>
</evidence>
<dbReference type="RefSeq" id="WP_035380076.1">
    <property type="nucleotide sequence ID" value="NZ_AZQP01000025.1"/>
</dbReference>
<comment type="caution">
    <text evidence="1">The sequence shown here is derived from an EMBL/GenBank/DDBJ whole genome shotgun (WGS) entry which is preliminary data.</text>
</comment>
<dbReference type="AlphaFoldDB" id="A0A017RTY7"/>
<reference evidence="1 2" key="1">
    <citation type="journal article" date="2014" name="Genome Announc.">
        <title>Draft Genome Sequence of Fervidicella metallireducens Strain AeBT, an Iron-Reducing Thermoanaerobe from the Great Artesian Basin.</title>
        <authorList>
            <person name="Patel B.K."/>
        </authorList>
    </citation>
    <scope>NUCLEOTIDE SEQUENCE [LARGE SCALE GENOMIC DNA]</scope>
    <source>
        <strain evidence="1 2">AeB</strain>
    </source>
</reference>
<dbReference type="EMBL" id="AZQP01000025">
    <property type="protein sequence ID" value="EYE88233.1"/>
    <property type="molecule type" value="Genomic_DNA"/>
</dbReference>
<protein>
    <recommendedName>
        <fullName evidence="3">Preprotein translocase SecA</fullName>
    </recommendedName>
</protein>
<evidence type="ECO:0000313" key="1">
    <source>
        <dbReference type="EMBL" id="EYE88233.1"/>
    </source>
</evidence>
<dbReference type="NCBIfam" id="NF004088">
    <property type="entry name" value="PRK05590.1"/>
    <property type="match status" value="1"/>
</dbReference>
<organism evidence="1 2">
    <name type="scientific">Fervidicella metallireducens AeB</name>
    <dbReference type="NCBI Taxonomy" id="1403537"/>
    <lineage>
        <taxon>Bacteria</taxon>
        <taxon>Bacillati</taxon>
        <taxon>Bacillota</taxon>
        <taxon>Clostridia</taxon>
        <taxon>Eubacteriales</taxon>
        <taxon>Clostridiaceae</taxon>
        <taxon>Fervidicella</taxon>
    </lineage>
</organism>
<dbReference type="Pfam" id="PF02810">
    <property type="entry name" value="SEC-C"/>
    <property type="match status" value="1"/>
</dbReference>
<name>A0A017RTY7_9CLOT</name>
<keyword evidence="2" id="KW-1185">Reference proteome</keyword>
<gene>
    <name evidence="1" type="ORF">Q428_09045</name>
</gene>
<dbReference type="OrthoDB" id="5872at2"/>
<proteinExistence type="predicted"/>
<accession>A0A017RTY7</accession>